<dbReference type="AlphaFoldDB" id="A0A1R7QBJ7"/>
<reference evidence="4 5" key="1">
    <citation type="submission" date="2017-02" db="EMBL/GenBank/DDBJ databases">
        <authorList>
            <person name="Peterson S.W."/>
        </authorList>
    </citation>
    <scope>NUCLEOTIDE SEQUENCE [LARGE SCALE GENOMIC DNA]</scope>
    <source>
        <strain evidence="4">C6</strain>
    </source>
</reference>
<dbReference type="EC" id="2.3.1.-" evidence="4"/>
<dbReference type="EMBL" id="FUUY01000003">
    <property type="protein sequence ID" value="SJX21645.1"/>
    <property type="molecule type" value="Genomic_DNA"/>
</dbReference>
<gene>
    <name evidence="4" type="primary">yncA</name>
    <name evidence="4" type="ORF">ACNJC6_01265</name>
</gene>
<name>A0A1R7QBJ7_ACIJO</name>
<evidence type="ECO:0000259" key="3">
    <source>
        <dbReference type="PROSITE" id="PS51186"/>
    </source>
</evidence>
<evidence type="ECO:0000313" key="4">
    <source>
        <dbReference type="EMBL" id="SJX21645.1"/>
    </source>
</evidence>
<dbReference type="Proteomes" id="UP000196240">
    <property type="component" value="Unassembled WGS sequence"/>
</dbReference>
<feature type="domain" description="N-acetyltransferase" evidence="3">
    <location>
        <begin position="19"/>
        <end position="183"/>
    </location>
</feature>
<dbReference type="Gene3D" id="3.40.630.30">
    <property type="match status" value="1"/>
</dbReference>
<keyword evidence="2 4" id="KW-0012">Acyltransferase</keyword>
<keyword evidence="1 4" id="KW-0808">Transferase</keyword>
<protein>
    <submittedName>
        <fullName evidence="4">N-acyltransferase YncA</fullName>
        <ecNumber evidence="4">2.3.1.-</ecNumber>
    </submittedName>
</protein>
<dbReference type="PANTHER" id="PTHR43072">
    <property type="entry name" value="N-ACETYLTRANSFERASE"/>
    <property type="match status" value="1"/>
</dbReference>
<dbReference type="PROSITE" id="PS51186">
    <property type="entry name" value="GNAT"/>
    <property type="match status" value="1"/>
</dbReference>
<dbReference type="Pfam" id="PF13420">
    <property type="entry name" value="Acetyltransf_4"/>
    <property type="match status" value="1"/>
</dbReference>
<dbReference type="CDD" id="cd04301">
    <property type="entry name" value="NAT_SF"/>
    <property type="match status" value="1"/>
</dbReference>
<dbReference type="RefSeq" id="WP_087011916.1">
    <property type="nucleotide sequence ID" value="NZ_FUUY01000003.1"/>
</dbReference>
<accession>A0A1R7QBJ7</accession>
<evidence type="ECO:0000256" key="1">
    <source>
        <dbReference type="ARBA" id="ARBA00022679"/>
    </source>
</evidence>
<dbReference type="InterPro" id="IPR016181">
    <property type="entry name" value="Acyl_CoA_acyltransferase"/>
</dbReference>
<dbReference type="GO" id="GO:0016747">
    <property type="term" value="F:acyltransferase activity, transferring groups other than amino-acyl groups"/>
    <property type="evidence" value="ECO:0007669"/>
    <property type="project" value="InterPro"/>
</dbReference>
<evidence type="ECO:0000313" key="5">
    <source>
        <dbReference type="Proteomes" id="UP000196240"/>
    </source>
</evidence>
<proteinExistence type="predicted"/>
<sequence length="184" mass="21304">MQKQHDNPPNAYNLAFMSFLIRPATEHDLPEIQNIYNAEVLHGMATWNEHAYDLAHFQKQLLHFQQNQFPFCVVEDQETQAIAGFADYATFRNFSGYRYTVEHSIYISPNYARQGLGQQLLAYLIEQAKMQHMHVMVAGIDHANLASIALHEKFGFVQTGYMPQVGQKFGQWRDLVLMQLLLNQ</sequence>
<evidence type="ECO:0000256" key="2">
    <source>
        <dbReference type="ARBA" id="ARBA00023315"/>
    </source>
</evidence>
<dbReference type="InterPro" id="IPR000182">
    <property type="entry name" value="GNAT_dom"/>
</dbReference>
<dbReference type="SUPFAM" id="SSF55729">
    <property type="entry name" value="Acyl-CoA N-acyltransferases (Nat)"/>
    <property type="match status" value="1"/>
</dbReference>
<organism evidence="4 5">
    <name type="scientific">Acinetobacter johnsonii</name>
    <dbReference type="NCBI Taxonomy" id="40214"/>
    <lineage>
        <taxon>Bacteria</taxon>
        <taxon>Pseudomonadati</taxon>
        <taxon>Pseudomonadota</taxon>
        <taxon>Gammaproteobacteria</taxon>
        <taxon>Moraxellales</taxon>
        <taxon>Moraxellaceae</taxon>
        <taxon>Acinetobacter</taxon>
    </lineage>
</organism>
<dbReference type="PANTHER" id="PTHR43072:SF23">
    <property type="entry name" value="UPF0039 PROTEIN C11D3.02C"/>
    <property type="match status" value="1"/>
</dbReference>